<sequence>MARESVGAERDREKGCSGEIAGAGCEVAGAFGGRQPLEYSAIRNSISNERALILMGVSIDRHSQLVVQIDSGRITLMHSM</sequence>
<reference evidence="1 2" key="1">
    <citation type="submission" date="2024-03" db="EMBL/GenBank/DDBJ databases">
        <authorList>
            <person name="Gkanogiannis A."/>
            <person name="Becerra Lopez-Lavalle L."/>
        </authorList>
    </citation>
    <scope>NUCLEOTIDE SEQUENCE [LARGE SCALE GENOMIC DNA]</scope>
</reference>
<gene>
    <name evidence="1" type="ORF">CITCOLO1_LOCUS10586</name>
</gene>
<proteinExistence type="predicted"/>
<dbReference type="Proteomes" id="UP001642487">
    <property type="component" value="Chromosome 3"/>
</dbReference>
<dbReference type="EMBL" id="OZ021737">
    <property type="protein sequence ID" value="CAK9318616.1"/>
    <property type="molecule type" value="Genomic_DNA"/>
</dbReference>
<organism evidence="1 2">
    <name type="scientific">Citrullus colocynthis</name>
    <name type="common">colocynth</name>
    <dbReference type="NCBI Taxonomy" id="252529"/>
    <lineage>
        <taxon>Eukaryota</taxon>
        <taxon>Viridiplantae</taxon>
        <taxon>Streptophyta</taxon>
        <taxon>Embryophyta</taxon>
        <taxon>Tracheophyta</taxon>
        <taxon>Spermatophyta</taxon>
        <taxon>Magnoliopsida</taxon>
        <taxon>eudicotyledons</taxon>
        <taxon>Gunneridae</taxon>
        <taxon>Pentapetalae</taxon>
        <taxon>rosids</taxon>
        <taxon>fabids</taxon>
        <taxon>Cucurbitales</taxon>
        <taxon>Cucurbitaceae</taxon>
        <taxon>Benincaseae</taxon>
        <taxon>Citrullus</taxon>
    </lineage>
</organism>
<accession>A0ABP0YE00</accession>
<keyword evidence="2" id="KW-1185">Reference proteome</keyword>
<evidence type="ECO:0000313" key="1">
    <source>
        <dbReference type="EMBL" id="CAK9318616.1"/>
    </source>
</evidence>
<name>A0ABP0YE00_9ROSI</name>
<evidence type="ECO:0000313" key="2">
    <source>
        <dbReference type="Proteomes" id="UP001642487"/>
    </source>
</evidence>
<protein>
    <submittedName>
        <fullName evidence="1">Uncharacterized protein</fullName>
    </submittedName>
</protein>